<dbReference type="Gene3D" id="3.40.50.300">
    <property type="entry name" value="P-loop containing nucleotide triphosphate hydrolases"/>
    <property type="match status" value="1"/>
</dbReference>
<dbReference type="SUPFAM" id="SSF52540">
    <property type="entry name" value="P-loop containing nucleoside triphosphate hydrolases"/>
    <property type="match status" value="1"/>
</dbReference>
<evidence type="ECO:0008006" key="3">
    <source>
        <dbReference type="Google" id="ProtNLM"/>
    </source>
</evidence>
<organism evidence="1 2">
    <name type="scientific">Alicyclobacillus tolerans</name>
    <dbReference type="NCBI Taxonomy" id="90970"/>
    <lineage>
        <taxon>Bacteria</taxon>
        <taxon>Bacillati</taxon>
        <taxon>Bacillota</taxon>
        <taxon>Bacilli</taxon>
        <taxon>Bacillales</taxon>
        <taxon>Alicyclobacillaceae</taxon>
        <taxon>Alicyclobacillus</taxon>
    </lineage>
</organism>
<protein>
    <recommendedName>
        <fullName evidence="3">AAA ATPase domain-containing protein</fullName>
    </recommendedName>
</protein>
<name>A0A1M6QPL2_9BACL</name>
<sequence length="671" mass="78254">MGEKLIGREVEKEWFLHWLSSQNRRTTVLFVSGIPGVGKTFLMRYFEEVSSENAAQTEWIDCALLDSERVMHCLQEISKSRIVSQSMDSPADVHSNSLQEPFILFVDHLDTQSETENYILNQWIRCMPKHNLLLVLIKRSRSSIHQYCHTWLLTAWHDMYLEPFTRQEATQFLRSFSPHLDSLVIHQMIGLSAGHPMILTDFVYQDANPTHRFTNEGFPNLFAILTDSIDDTDTMDVLCSLAFLLEGNQEDMCDFLRKEVSWLTYRRVSNLSYIQYQLGDLVIHPVVAYLLRLDFHHRMPRRAQEWSQKAVLLFLERIEQESTSERKRYWFSQLCLLLSEAQTHQQLLFPQTNSLFYQDDFYQIIVPSGKEKRQQLMDWLEKIPHSLDASGGQEEMVDWFEQMAEQNTQGIRVLEDREGQIAAMQMVVSHYEHLPKRVRAQMAKLSHLEKELGMALDAAPLVLLMVHSPDVLDSTLDEWRTRFLCYQLASQSSHVQPLIFLGQASIPTYLRFHPWLKNVSVSGVQKNSGIPLYTLQLKKDELQQAHALSVHYPSENGVELRTAHEHELILSEDDVREILQHLHHLEYLDTFVRERKMNLTVSELRDKLVGILVADQIPPPLTREQQRLLRITYMDRPGTVIAIAHRLAMSRTTYYRVLAQAHHHFTLALRS</sequence>
<dbReference type="AlphaFoldDB" id="A0A1M6QPL2"/>
<dbReference type="EMBL" id="FRAF01000010">
    <property type="protein sequence ID" value="SHK22229.1"/>
    <property type="molecule type" value="Genomic_DNA"/>
</dbReference>
<proteinExistence type="predicted"/>
<dbReference type="Proteomes" id="UP000184016">
    <property type="component" value="Unassembled WGS sequence"/>
</dbReference>
<dbReference type="InterPro" id="IPR027417">
    <property type="entry name" value="P-loop_NTPase"/>
</dbReference>
<gene>
    <name evidence="1" type="ORF">SAMN05443507_11074</name>
</gene>
<dbReference type="STRING" id="1830138.SAMN05443507_11074"/>
<reference evidence="2" key="1">
    <citation type="submission" date="2016-11" db="EMBL/GenBank/DDBJ databases">
        <authorList>
            <person name="Varghese N."/>
            <person name="Submissions S."/>
        </authorList>
    </citation>
    <scope>NUCLEOTIDE SEQUENCE [LARGE SCALE GENOMIC DNA]</scope>
    <source>
        <strain evidence="2">USBA-503</strain>
    </source>
</reference>
<dbReference type="OrthoDB" id="2647228at2"/>
<accession>A0A1M6QPL2</accession>
<dbReference type="RefSeq" id="WP_072873919.1">
    <property type="nucleotide sequence ID" value="NZ_FRAF01000010.1"/>
</dbReference>
<keyword evidence="2" id="KW-1185">Reference proteome</keyword>
<evidence type="ECO:0000313" key="1">
    <source>
        <dbReference type="EMBL" id="SHK22229.1"/>
    </source>
</evidence>
<evidence type="ECO:0000313" key="2">
    <source>
        <dbReference type="Proteomes" id="UP000184016"/>
    </source>
</evidence>